<protein>
    <submittedName>
        <fullName evidence="3">Glycosyltransferase involved in cell wall biosynthesis</fullName>
    </submittedName>
</protein>
<accession>A0A7X0DLW7</accession>
<dbReference type="CDD" id="cd04179">
    <property type="entry name" value="DPM_DPG-synthase_like"/>
    <property type="match status" value="1"/>
</dbReference>
<keyword evidence="3" id="KW-0808">Transferase</keyword>
<dbReference type="SUPFAM" id="SSF53448">
    <property type="entry name" value="Nucleotide-diphospho-sugar transferases"/>
    <property type="match status" value="1"/>
</dbReference>
<dbReference type="InterPro" id="IPR029044">
    <property type="entry name" value="Nucleotide-diphossugar_trans"/>
</dbReference>
<comment type="caution">
    <text evidence="3">The sequence shown here is derived from an EMBL/GenBank/DDBJ whole genome shotgun (WGS) entry which is preliminary data.</text>
</comment>
<dbReference type="Gene3D" id="3.90.550.10">
    <property type="entry name" value="Spore Coat Polysaccharide Biosynthesis Protein SpsA, Chain A"/>
    <property type="match status" value="1"/>
</dbReference>
<dbReference type="RefSeq" id="WP_260402401.1">
    <property type="nucleotide sequence ID" value="NZ_JACIIX010000005.1"/>
</dbReference>
<dbReference type="GO" id="GO:0016740">
    <property type="term" value="F:transferase activity"/>
    <property type="evidence" value="ECO:0007669"/>
    <property type="project" value="UniProtKB-KW"/>
</dbReference>
<dbReference type="InterPro" id="IPR001173">
    <property type="entry name" value="Glyco_trans_2-like"/>
</dbReference>
<feature type="domain" description="Glycosyltransferase 2-like" evidence="2">
    <location>
        <begin position="11"/>
        <end position="163"/>
    </location>
</feature>
<dbReference type="InterPro" id="IPR050256">
    <property type="entry name" value="Glycosyltransferase_2"/>
</dbReference>
<gene>
    <name evidence="3" type="ORF">FHS48_001806</name>
</gene>
<evidence type="ECO:0000313" key="3">
    <source>
        <dbReference type="EMBL" id="MBB6210391.1"/>
    </source>
</evidence>
<dbReference type="Proteomes" id="UP000544872">
    <property type="component" value="Unassembled WGS sequence"/>
</dbReference>
<proteinExistence type="predicted"/>
<keyword evidence="4" id="KW-1185">Reference proteome</keyword>
<keyword evidence="1" id="KW-0812">Transmembrane</keyword>
<feature type="transmembrane region" description="Helical" evidence="1">
    <location>
        <begin position="269"/>
        <end position="296"/>
    </location>
</feature>
<evidence type="ECO:0000313" key="4">
    <source>
        <dbReference type="Proteomes" id="UP000544872"/>
    </source>
</evidence>
<dbReference type="Pfam" id="PF00535">
    <property type="entry name" value="Glycos_transf_2"/>
    <property type="match status" value="1"/>
</dbReference>
<name>A0A7X0DLW7_NOVIT</name>
<keyword evidence="1" id="KW-0472">Membrane</keyword>
<evidence type="ECO:0000256" key="1">
    <source>
        <dbReference type="SAM" id="Phobius"/>
    </source>
</evidence>
<dbReference type="EMBL" id="JACIIX010000005">
    <property type="protein sequence ID" value="MBB6210391.1"/>
    <property type="molecule type" value="Genomic_DNA"/>
</dbReference>
<keyword evidence="1" id="KW-1133">Transmembrane helix</keyword>
<feature type="transmembrane region" description="Helical" evidence="1">
    <location>
        <begin position="231"/>
        <end position="257"/>
    </location>
</feature>
<dbReference type="AlphaFoldDB" id="A0A7X0DLW7"/>
<evidence type="ECO:0000259" key="2">
    <source>
        <dbReference type="Pfam" id="PF00535"/>
    </source>
</evidence>
<dbReference type="PANTHER" id="PTHR48090">
    <property type="entry name" value="UNDECAPRENYL-PHOSPHATE 4-DEOXY-4-FORMAMIDO-L-ARABINOSE TRANSFERASE-RELATED"/>
    <property type="match status" value="1"/>
</dbReference>
<reference evidence="3 4" key="1">
    <citation type="submission" date="2020-08" db="EMBL/GenBank/DDBJ databases">
        <title>Genomic Encyclopedia of Type Strains, Phase IV (KMG-IV): sequencing the most valuable type-strain genomes for metagenomic binning, comparative biology and taxonomic classification.</title>
        <authorList>
            <person name="Goeker M."/>
        </authorList>
    </citation>
    <scope>NUCLEOTIDE SEQUENCE [LARGE SCALE GENOMIC DNA]</scope>
    <source>
        <strain evidence="3 4">DSM 11590</strain>
    </source>
</reference>
<sequence>MMAPVQARIAVLLPCYNEGLAIAGVIRSFQQALPEAQVYVIDNNSTDNTGEIARAAGVPVIVEHHQGKGHAVRRAFAEIDADVYVMADGDGTYDVTRAREMITLLIRDRLDMVVGTRHTDSDNAYRNGHRLGNRLFNLVLRHLFGEKFSDIFSGYRVFSRRFAKSFPALSAGFEIETELSVHAIQMALPTAEVATDYFDRAEGSHSKLKTYRDGARILWAMLKLMKLVRPMMMFSILSAFFVLLSLGLGLPVVYHFLETGLVQRVPTTIAASGLMLLGAISFVTGLILDSITHVYITQKRLVYLMHADRGTGVFPADADAGMVSGQTRPL</sequence>
<organism evidence="3 4">
    <name type="scientific">Novispirillum itersonii</name>
    <name type="common">Aquaspirillum itersonii</name>
    <dbReference type="NCBI Taxonomy" id="189"/>
    <lineage>
        <taxon>Bacteria</taxon>
        <taxon>Pseudomonadati</taxon>
        <taxon>Pseudomonadota</taxon>
        <taxon>Alphaproteobacteria</taxon>
        <taxon>Rhodospirillales</taxon>
        <taxon>Novispirillaceae</taxon>
        <taxon>Novispirillum</taxon>
    </lineage>
</organism>
<dbReference type="PANTHER" id="PTHR48090:SF7">
    <property type="entry name" value="RFBJ PROTEIN"/>
    <property type="match status" value="1"/>
</dbReference>